<evidence type="ECO:0000256" key="1">
    <source>
        <dbReference type="SAM" id="SignalP"/>
    </source>
</evidence>
<keyword evidence="4" id="KW-1185">Reference proteome</keyword>
<dbReference type="OrthoDB" id="5621714at2"/>
<dbReference type="EMBL" id="WUMK01000011">
    <property type="protein sequence ID" value="MXN48537.1"/>
    <property type="molecule type" value="Genomic_DNA"/>
</dbReference>
<dbReference type="Gene3D" id="3.40.190.10">
    <property type="entry name" value="Periplasmic binding protein-like II"/>
    <property type="match status" value="2"/>
</dbReference>
<accession>A0A6N8SJ71</accession>
<dbReference type="PANTHER" id="PTHR30024:SF48">
    <property type="entry name" value="ABC TRANSPORTER SUBSTRATE-BINDING PROTEIN"/>
    <property type="match status" value="1"/>
</dbReference>
<dbReference type="InterPro" id="IPR015168">
    <property type="entry name" value="SsuA/THI5"/>
</dbReference>
<comment type="caution">
    <text evidence="3">The sequence shown here is derived from an EMBL/GenBank/DDBJ whole genome shotgun (WGS) entry which is preliminary data.</text>
</comment>
<protein>
    <submittedName>
        <fullName evidence="3">ABC transporter substrate-binding protein</fullName>
    </submittedName>
</protein>
<keyword evidence="1" id="KW-0732">Signal</keyword>
<gene>
    <name evidence="3" type="ORF">GR138_25310</name>
</gene>
<feature type="chain" id="PRO_5026820532" evidence="1">
    <location>
        <begin position="24"/>
        <end position="324"/>
    </location>
</feature>
<proteinExistence type="predicted"/>
<name>A0A6N8SJ71_9HYPH</name>
<feature type="domain" description="SsuA/THI5-like" evidence="2">
    <location>
        <begin position="67"/>
        <end position="253"/>
    </location>
</feature>
<evidence type="ECO:0000313" key="3">
    <source>
        <dbReference type="EMBL" id="MXN48537.1"/>
    </source>
</evidence>
<dbReference type="Proteomes" id="UP000435802">
    <property type="component" value="Unassembled WGS sequence"/>
</dbReference>
<dbReference type="PANTHER" id="PTHR30024">
    <property type="entry name" value="ALIPHATIC SULFONATES-BINDING PROTEIN-RELATED"/>
    <property type="match status" value="1"/>
</dbReference>
<dbReference type="SUPFAM" id="SSF53850">
    <property type="entry name" value="Periplasmic binding protein-like II"/>
    <property type="match status" value="1"/>
</dbReference>
<dbReference type="AlphaFoldDB" id="A0A6N8SJ71"/>
<feature type="signal peptide" evidence="1">
    <location>
        <begin position="1"/>
        <end position="23"/>
    </location>
</feature>
<sequence length="324" mass="34452">MTILKSLVGVAFAAVMSSLPALAEPTVVRAALQLSGTVNWEVDTIRHYGFDTANGFTMEVMDIAGAPAAQIALVGGEVDVIVSDWLWVARERAAGRDVVFIPYSRAVGGLMVPADSTAKSLSDLKGQKIGVAGSPIDKSWLILRAYAQKVEHFDLSGTTEQVFGAPPLIYKAALDGEVQGALNFWNFGARMQAAGMRTLVGVEEAARALGLDPETPLIGYVVRGDILKSHPGLGEAIATASRQAKERLSNDPAAWERIRPMMRAETDAEFEALKAGFLAGTPERRAVDEKAAARMLAIMTELGGADLVGDLKELPDGVFHHPGS</sequence>
<dbReference type="Pfam" id="PF09084">
    <property type="entry name" value="NMT1"/>
    <property type="match status" value="1"/>
</dbReference>
<evidence type="ECO:0000313" key="4">
    <source>
        <dbReference type="Proteomes" id="UP000435802"/>
    </source>
</evidence>
<dbReference type="RefSeq" id="WP_160862039.1">
    <property type="nucleotide sequence ID" value="NZ_JAODWE010000003.1"/>
</dbReference>
<organism evidence="3 4">
    <name type="scientific">Shinella kummerowiae</name>
    <dbReference type="NCBI Taxonomy" id="417745"/>
    <lineage>
        <taxon>Bacteria</taxon>
        <taxon>Pseudomonadati</taxon>
        <taxon>Pseudomonadota</taxon>
        <taxon>Alphaproteobacteria</taxon>
        <taxon>Hyphomicrobiales</taxon>
        <taxon>Rhizobiaceae</taxon>
        <taxon>Shinella</taxon>
    </lineage>
</organism>
<evidence type="ECO:0000259" key="2">
    <source>
        <dbReference type="Pfam" id="PF09084"/>
    </source>
</evidence>
<reference evidence="3 4" key="1">
    <citation type="submission" date="2019-12" db="EMBL/GenBank/DDBJ databases">
        <title>Shinella kummerowiae sp. nov., a symbiotic bacterium isolated from root nodules of the herbal legume Kummerowia stipulacea.</title>
        <authorList>
            <person name="Gao J."/>
        </authorList>
    </citation>
    <scope>NUCLEOTIDE SEQUENCE [LARGE SCALE GENOMIC DNA]</scope>
    <source>
        <strain evidence="3 4">CCBAU 25048</strain>
    </source>
</reference>